<protein>
    <submittedName>
        <fullName evidence="1">Uncharacterized protein</fullName>
    </submittedName>
</protein>
<name>A0ACB9ZTF7_CATRO</name>
<dbReference type="EMBL" id="CM044708">
    <property type="protein sequence ID" value="KAI5651022.1"/>
    <property type="molecule type" value="Genomic_DNA"/>
</dbReference>
<evidence type="ECO:0000313" key="2">
    <source>
        <dbReference type="Proteomes" id="UP001060085"/>
    </source>
</evidence>
<evidence type="ECO:0000313" key="1">
    <source>
        <dbReference type="EMBL" id="KAI5651022.1"/>
    </source>
</evidence>
<gene>
    <name evidence="1" type="ORF">M9H77_37027</name>
</gene>
<organism evidence="1 2">
    <name type="scientific">Catharanthus roseus</name>
    <name type="common">Madagascar periwinkle</name>
    <name type="synonym">Vinca rosea</name>
    <dbReference type="NCBI Taxonomy" id="4058"/>
    <lineage>
        <taxon>Eukaryota</taxon>
        <taxon>Viridiplantae</taxon>
        <taxon>Streptophyta</taxon>
        <taxon>Embryophyta</taxon>
        <taxon>Tracheophyta</taxon>
        <taxon>Spermatophyta</taxon>
        <taxon>Magnoliopsida</taxon>
        <taxon>eudicotyledons</taxon>
        <taxon>Gunneridae</taxon>
        <taxon>Pentapetalae</taxon>
        <taxon>asterids</taxon>
        <taxon>lamiids</taxon>
        <taxon>Gentianales</taxon>
        <taxon>Apocynaceae</taxon>
        <taxon>Rauvolfioideae</taxon>
        <taxon>Vinceae</taxon>
        <taxon>Catharanthinae</taxon>
        <taxon>Catharanthus</taxon>
    </lineage>
</organism>
<proteinExistence type="predicted"/>
<dbReference type="Proteomes" id="UP001060085">
    <property type="component" value="Linkage Group LG08"/>
</dbReference>
<comment type="caution">
    <text evidence="1">The sequence shown here is derived from an EMBL/GenBank/DDBJ whole genome shotgun (WGS) entry which is preliminary data.</text>
</comment>
<sequence>MKPHWVHKLKIYYLIVARRHFIDSDILRFQKAIWLGDAEVAPLRDWFYDHLIREAKYLDLNGSTLDIEHSTSLEEICKGSPPTGSFKRLEKIRLVIESLNWLEELEVISCPVLKEIFKKEEGEMEITINEVKWPKLYQLRLINLRSLQDFCKGIARIEKIYKRNW</sequence>
<keyword evidence="2" id="KW-1185">Reference proteome</keyword>
<accession>A0ACB9ZTF7</accession>
<reference evidence="2" key="1">
    <citation type="journal article" date="2023" name="Nat. Plants">
        <title>Single-cell RNA sequencing provides a high-resolution roadmap for understanding the multicellular compartmentation of specialized metabolism.</title>
        <authorList>
            <person name="Sun S."/>
            <person name="Shen X."/>
            <person name="Li Y."/>
            <person name="Li Y."/>
            <person name="Wang S."/>
            <person name="Li R."/>
            <person name="Zhang H."/>
            <person name="Shen G."/>
            <person name="Guo B."/>
            <person name="Wei J."/>
            <person name="Xu J."/>
            <person name="St-Pierre B."/>
            <person name="Chen S."/>
            <person name="Sun C."/>
        </authorList>
    </citation>
    <scope>NUCLEOTIDE SEQUENCE [LARGE SCALE GENOMIC DNA]</scope>
</reference>